<dbReference type="Proteomes" id="UP000185511">
    <property type="component" value="Chromosome"/>
</dbReference>
<dbReference type="SUPFAM" id="SSF48008">
    <property type="entry name" value="GntR ligand-binding domain-like"/>
    <property type="match status" value="1"/>
</dbReference>
<proteinExistence type="predicted"/>
<dbReference type="SMART" id="SM00345">
    <property type="entry name" value="HTH_GNTR"/>
    <property type="match status" value="1"/>
</dbReference>
<dbReference type="Pfam" id="PF07729">
    <property type="entry name" value="FCD"/>
    <property type="match status" value="1"/>
</dbReference>
<keyword evidence="2" id="KW-0238">DNA-binding</keyword>
<dbReference type="GO" id="GO:0003677">
    <property type="term" value="F:DNA binding"/>
    <property type="evidence" value="ECO:0007669"/>
    <property type="project" value="UniProtKB-KW"/>
</dbReference>
<dbReference type="PRINTS" id="PR00035">
    <property type="entry name" value="HTHGNTR"/>
</dbReference>
<dbReference type="SUPFAM" id="SSF46785">
    <property type="entry name" value="Winged helix' DNA-binding domain"/>
    <property type="match status" value="1"/>
</dbReference>
<evidence type="ECO:0000256" key="2">
    <source>
        <dbReference type="ARBA" id="ARBA00023125"/>
    </source>
</evidence>
<sequence>MLVVCRAGRPPFQASARMRELSFPTAAVVGECRIKGQERTVTSLSERVAGRIRRDIIRGTLAPGTRVTEAALSEAYGVSRVPIREAFRVLETEGFVVSRPYAGSTVAALDTADADDLFAVRATVEERTARRAAGRADSAAVARLMAVVDAGDSALAAGRRQDLTDLNTAFHLAIAEIAANPSLTGMLRQLAGKIEWIYAADVAVRAESSWIEHRLIASAIETGDVDGAALLMRRHVENSRHGYLLRHG</sequence>
<dbReference type="Gene3D" id="1.10.10.10">
    <property type="entry name" value="Winged helix-like DNA-binding domain superfamily/Winged helix DNA-binding domain"/>
    <property type="match status" value="1"/>
</dbReference>
<dbReference type="Pfam" id="PF00392">
    <property type="entry name" value="GntR"/>
    <property type="match status" value="1"/>
</dbReference>
<dbReference type="AlphaFoldDB" id="A0AAC9LDV6"/>
<evidence type="ECO:0000313" key="6">
    <source>
        <dbReference type="Proteomes" id="UP000185511"/>
    </source>
</evidence>
<dbReference type="KEGG" id="acad:UA74_20115"/>
<dbReference type="PANTHER" id="PTHR43537:SF24">
    <property type="entry name" value="GLUCONATE OPERON TRANSCRIPTIONAL REPRESSOR"/>
    <property type="match status" value="1"/>
</dbReference>
<reference evidence="6" key="1">
    <citation type="submission" date="2016-06" db="EMBL/GenBank/DDBJ databases">
        <title>Complete genome sequence of Actinoalloteichus fjordicus DSM 46855 (=ADI127-17), type strain of the new species Actinoalloteichus fjordicus.</title>
        <authorList>
            <person name="Ruckert C."/>
            <person name="Nouioui I."/>
            <person name="Willmese J."/>
            <person name="van Wezel G."/>
            <person name="Klenk H.-P."/>
            <person name="Kalinowski J."/>
            <person name="Zotchev S.B."/>
        </authorList>
    </citation>
    <scope>NUCLEOTIDE SEQUENCE [LARGE SCALE GENOMIC DNA]</scope>
    <source>
        <strain evidence="6">ADI127-7</strain>
    </source>
</reference>
<evidence type="ECO:0000313" key="5">
    <source>
        <dbReference type="EMBL" id="APU16048.1"/>
    </source>
</evidence>
<accession>A0AAC9LDV6</accession>
<feature type="domain" description="HTH gntR-type" evidence="4">
    <location>
        <begin position="42"/>
        <end position="109"/>
    </location>
</feature>
<evidence type="ECO:0000256" key="1">
    <source>
        <dbReference type="ARBA" id="ARBA00023015"/>
    </source>
</evidence>
<dbReference type="InterPro" id="IPR036388">
    <property type="entry name" value="WH-like_DNA-bd_sf"/>
</dbReference>
<dbReference type="EMBL" id="CP016076">
    <property type="protein sequence ID" value="APU16048.1"/>
    <property type="molecule type" value="Genomic_DNA"/>
</dbReference>
<dbReference type="InterPro" id="IPR008920">
    <property type="entry name" value="TF_FadR/GntR_C"/>
</dbReference>
<dbReference type="SMART" id="SM00895">
    <property type="entry name" value="FCD"/>
    <property type="match status" value="1"/>
</dbReference>
<dbReference type="CDD" id="cd07377">
    <property type="entry name" value="WHTH_GntR"/>
    <property type="match status" value="1"/>
</dbReference>
<dbReference type="InterPro" id="IPR000524">
    <property type="entry name" value="Tscrpt_reg_HTH_GntR"/>
</dbReference>
<dbReference type="GO" id="GO:0003700">
    <property type="term" value="F:DNA-binding transcription factor activity"/>
    <property type="evidence" value="ECO:0007669"/>
    <property type="project" value="InterPro"/>
</dbReference>
<organism evidence="5 6">
    <name type="scientific">Actinoalloteichus fjordicus</name>
    <dbReference type="NCBI Taxonomy" id="1612552"/>
    <lineage>
        <taxon>Bacteria</taxon>
        <taxon>Bacillati</taxon>
        <taxon>Actinomycetota</taxon>
        <taxon>Actinomycetes</taxon>
        <taxon>Pseudonocardiales</taxon>
        <taxon>Pseudonocardiaceae</taxon>
        <taxon>Actinoalloteichus</taxon>
    </lineage>
</organism>
<keyword evidence="3" id="KW-0804">Transcription</keyword>
<gene>
    <name evidence="5" type="ORF">UA74_20115</name>
</gene>
<keyword evidence="1" id="KW-0805">Transcription regulation</keyword>
<keyword evidence="6" id="KW-1185">Reference proteome</keyword>
<protein>
    <submittedName>
        <fullName evidence="5">Transcriptional regulator</fullName>
    </submittedName>
</protein>
<dbReference type="PANTHER" id="PTHR43537">
    <property type="entry name" value="TRANSCRIPTIONAL REGULATOR, GNTR FAMILY"/>
    <property type="match status" value="1"/>
</dbReference>
<evidence type="ECO:0000256" key="3">
    <source>
        <dbReference type="ARBA" id="ARBA00023163"/>
    </source>
</evidence>
<dbReference type="Gene3D" id="1.20.120.530">
    <property type="entry name" value="GntR ligand-binding domain-like"/>
    <property type="match status" value="1"/>
</dbReference>
<dbReference type="InterPro" id="IPR036390">
    <property type="entry name" value="WH_DNA-bd_sf"/>
</dbReference>
<name>A0AAC9LDV6_9PSEU</name>
<dbReference type="InterPro" id="IPR011711">
    <property type="entry name" value="GntR_C"/>
</dbReference>
<dbReference type="PROSITE" id="PS50949">
    <property type="entry name" value="HTH_GNTR"/>
    <property type="match status" value="1"/>
</dbReference>
<evidence type="ECO:0000259" key="4">
    <source>
        <dbReference type="PROSITE" id="PS50949"/>
    </source>
</evidence>